<feature type="transmembrane region" description="Helical" evidence="1">
    <location>
        <begin position="42"/>
        <end position="72"/>
    </location>
</feature>
<accession>A0A1I2R6G7</accession>
<protein>
    <recommendedName>
        <fullName evidence="2">DUF3899 domain-containing protein</fullName>
    </recommendedName>
</protein>
<keyword evidence="1" id="KW-0812">Transmembrane</keyword>
<dbReference type="STRING" id="269670.SAMN02982927_01462"/>
<keyword evidence="1" id="KW-0472">Membrane</keyword>
<evidence type="ECO:0000313" key="3">
    <source>
        <dbReference type="EMBL" id="SFG36335.1"/>
    </source>
</evidence>
<evidence type="ECO:0000259" key="2">
    <source>
        <dbReference type="Pfam" id="PF13038"/>
    </source>
</evidence>
<keyword evidence="4" id="KW-1185">Reference proteome</keyword>
<evidence type="ECO:0000256" key="1">
    <source>
        <dbReference type="SAM" id="Phobius"/>
    </source>
</evidence>
<feature type="transmembrane region" description="Helical" evidence="1">
    <location>
        <begin position="105"/>
        <end position="127"/>
    </location>
</feature>
<feature type="transmembrane region" description="Helical" evidence="1">
    <location>
        <begin position="12"/>
        <end position="30"/>
    </location>
</feature>
<dbReference type="OrthoDB" id="2989943at2"/>
<evidence type="ECO:0000313" key="4">
    <source>
        <dbReference type="Proteomes" id="UP000198752"/>
    </source>
</evidence>
<keyword evidence="1" id="KW-1133">Transmembrane helix</keyword>
<reference evidence="4" key="1">
    <citation type="submission" date="2016-10" db="EMBL/GenBank/DDBJ databases">
        <authorList>
            <person name="Varghese N."/>
            <person name="Submissions S."/>
        </authorList>
    </citation>
    <scope>NUCLEOTIDE SEQUENCE [LARGE SCALE GENOMIC DNA]</scope>
    <source>
        <strain evidence="4">ATCC 700379</strain>
    </source>
</reference>
<name>A0A1I2R6G7_9BACL</name>
<organism evidence="3 4">
    <name type="scientific">Sporolactobacillus nakayamae</name>
    <dbReference type="NCBI Taxonomy" id="269670"/>
    <lineage>
        <taxon>Bacteria</taxon>
        <taxon>Bacillati</taxon>
        <taxon>Bacillota</taxon>
        <taxon>Bacilli</taxon>
        <taxon>Bacillales</taxon>
        <taxon>Sporolactobacillaceae</taxon>
        <taxon>Sporolactobacillus</taxon>
    </lineage>
</organism>
<sequence>MNLFKTNVRFLFMFIFLIEITIALLLLWLLHAPFSLLVFINYLSVVSLLFFNLGLIIFIIQGGFFDGAAYSFKRFVRATRKKALQEEDAEAPLEEYNRRDGKRALITWPLIVDSILLFLCSILLTWFI</sequence>
<feature type="domain" description="DUF3899" evidence="2">
    <location>
        <begin position="40"/>
        <end position="125"/>
    </location>
</feature>
<dbReference type="InterPro" id="IPR025007">
    <property type="entry name" value="DUF3899"/>
</dbReference>
<dbReference type="RefSeq" id="WP_093671540.1">
    <property type="nucleotide sequence ID" value="NZ_FOOY01000009.1"/>
</dbReference>
<gene>
    <name evidence="3" type="ORF">SAMN02982927_01462</name>
</gene>
<dbReference type="AlphaFoldDB" id="A0A1I2R6G7"/>
<dbReference type="Proteomes" id="UP000198752">
    <property type="component" value="Unassembled WGS sequence"/>
</dbReference>
<dbReference type="Pfam" id="PF13038">
    <property type="entry name" value="DUF3899"/>
    <property type="match status" value="1"/>
</dbReference>
<proteinExistence type="predicted"/>
<dbReference type="EMBL" id="FOOY01000009">
    <property type="protein sequence ID" value="SFG36335.1"/>
    <property type="molecule type" value="Genomic_DNA"/>
</dbReference>